<reference evidence="1 2" key="1">
    <citation type="submission" date="2024-10" db="EMBL/GenBank/DDBJ databases">
        <authorList>
            <person name="Kim D."/>
        </authorList>
    </citation>
    <scope>NUCLEOTIDE SEQUENCE [LARGE SCALE GENOMIC DNA]</scope>
    <source>
        <strain evidence="1">BH-2024</strain>
    </source>
</reference>
<name>A0ABD2M4J8_9BILA</name>
<dbReference type="EMBL" id="JBICBT010000135">
    <property type="protein sequence ID" value="KAL3122433.1"/>
    <property type="molecule type" value="Genomic_DNA"/>
</dbReference>
<dbReference type="Proteomes" id="UP001620626">
    <property type="component" value="Unassembled WGS sequence"/>
</dbReference>
<gene>
    <name evidence="1" type="ORF">niasHT_000066</name>
</gene>
<sequence>MPNMVRIVDFLAPLSIPPTTPIPENLLRVRSVDVYCLNDNVLTVFQHFHRLFSNSPINLYIEATKKQVLRCFAQKIWPSIRDHIFALILPSGLQRIRHFLPIFLVARCPSNYFVSIGAVFPDFSADGSTSASDGHVLAQWLLSNNRECPKVLKYDAKKVEAAKIHPKILRLVENWLHFISTTIRLKNDCPFLWNVMRTAREF</sequence>
<comment type="caution">
    <text evidence="1">The sequence shown here is derived from an EMBL/GenBank/DDBJ whole genome shotgun (WGS) entry which is preliminary data.</text>
</comment>
<organism evidence="1 2">
    <name type="scientific">Heterodera trifolii</name>
    <dbReference type="NCBI Taxonomy" id="157864"/>
    <lineage>
        <taxon>Eukaryota</taxon>
        <taxon>Metazoa</taxon>
        <taxon>Ecdysozoa</taxon>
        <taxon>Nematoda</taxon>
        <taxon>Chromadorea</taxon>
        <taxon>Rhabditida</taxon>
        <taxon>Tylenchina</taxon>
        <taxon>Tylenchomorpha</taxon>
        <taxon>Tylenchoidea</taxon>
        <taxon>Heteroderidae</taxon>
        <taxon>Heteroderinae</taxon>
        <taxon>Heterodera</taxon>
    </lineage>
</organism>
<protein>
    <submittedName>
        <fullName evidence="1">Uncharacterized protein</fullName>
    </submittedName>
</protein>
<evidence type="ECO:0000313" key="2">
    <source>
        <dbReference type="Proteomes" id="UP001620626"/>
    </source>
</evidence>
<evidence type="ECO:0000313" key="1">
    <source>
        <dbReference type="EMBL" id="KAL3122433.1"/>
    </source>
</evidence>
<proteinExistence type="predicted"/>
<keyword evidence="2" id="KW-1185">Reference proteome</keyword>
<dbReference type="AlphaFoldDB" id="A0ABD2M4J8"/>
<accession>A0ABD2M4J8</accession>